<dbReference type="PROSITE" id="PS51746">
    <property type="entry name" value="PPM_2"/>
    <property type="match status" value="1"/>
</dbReference>
<accession>A0AAD5GCS6</accession>
<dbReference type="EMBL" id="JAMZMK010009003">
    <property type="protein sequence ID" value="KAI7737517.1"/>
    <property type="molecule type" value="Genomic_DNA"/>
</dbReference>
<dbReference type="Proteomes" id="UP001206925">
    <property type="component" value="Unassembled WGS sequence"/>
</dbReference>
<dbReference type="PANTHER" id="PTHR47992">
    <property type="entry name" value="PROTEIN PHOSPHATASE"/>
    <property type="match status" value="1"/>
</dbReference>
<dbReference type="Pfam" id="PF00481">
    <property type="entry name" value="PP2C"/>
    <property type="match status" value="1"/>
</dbReference>
<sequence length="158" mass="17680">MEDAVATVPRFLKVPIKMLTGDRGVVDLLSKSLSHLTTHFFGVYDEHGGSQVANYCSTCVHTALQEELEPLMARWGGDESDNNCHEMWKKAFHNCFLKVDDEIRGKQGSHQPGAPETVGSTAVVALICSSHIFSIKLRRFKSGFMQRWERSHGTLCRS</sequence>
<evidence type="ECO:0000259" key="1">
    <source>
        <dbReference type="PROSITE" id="PS51746"/>
    </source>
</evidence>
<proteinExistence type="predicted"/>
<dbReference type="GO" id="GO:0004722">
    <property type="term" value="F:protein serine/threonine phosphatase activity"/>
    <property type="evidence" value="ECO:0007669"/>
    <property type="project" value="InterPro"/>
</dbReference>
<evidence type="ECO:0000313" key="3">
    <source>
        <dbReference type="Proteomes" id="UP001206925"/>
    </source>
</evidence>
<dbReference type="AlphaFoldDB" id="A0AAD5GCS6"/>
<name>A0AAD5GCS6_AMBAR</name>
<evidence type="ECO:0000313" key="2">
    <source>
        <dbReference type="EMBL" id="KAI7737517.1"/>
    </source>
</evidence>
<dbReference type="InterPro" id="IPR036457">
    <property type="entry name" value="PPM-type-like_dom_sf"/>
</dbReference>
<reference evidence="2" key="1">
    <citation type="submission" date="2022-06" db="EMBL/GenBank/DDBJ databases">
        <title>Uncovering the hologenomic basis of an extraordinary plant invasion.</title>
        <authorList>
            <person name="Bieker V.C."/>
            <person name="Martin M.D."/>
            <person name="Gilbert T."/>
            <person name="Hodgins K."/>
            <person name="Battlay P."/>
            <person name="Petersen B."/>
            <person name="Wilson J."/>
        </authorList>
    </citation>
    <scope>NUCLEOTIDE SEQUENCE</scope>
    <source>
        <strain evidence="2">AA19_3_7</strain>
        <tissue evidence="2">Leaf</tissue>
    </source>
</reference>
<organism evidence="2 3">
    <name type="scientific">Ambrosia artemisiifolia</name>
    <name type="common">Common ragweed</name>
    <dbReference type="NCBI Taxonomy" id="4212"/>
    <lineage>
        <taxon>Eukaryota</taxon>
        <taxon>Viridiplantae</taxon>
        <taxon>Streptophyta</taxon>
        <taxon>Embryophyta</taxon>
        <taxon>Tracheophyta</taxon>
        <taxon>Spermatophyta</taxon>
        <taxon>Magnoliopsida</taxon>
        <taxon>eudicotyledons</taxon>
        <taxon>Gunneridae</taxon>
        <taxon>Pentapetalae</taxon>
        <taxon>asterids</taxon>
        <taxon>campanulids</taxon>
        <taxon>Asterales</taxon>
        <taxon>Asteraceae</taxon>
        <taxon>Asteroideae</taxon>
        <taxon>Heliantheae alliance</taxon>
        <taxon>Heliantheae</taxon>
        <taxon>Ambrosia</taxon>
    </lineage>
</organism>
<comment type="caution">
    <text evidence="2">The sequence shown here is derived from an EMBL/GenBank/DDBJ whole genome shotgun (WGS) entry which is preliminary data.</text>
</comment>
<dbReference type="Gene3D" id="3.60.40.10">
    <property type="entry name" value="PPM-type phosphatase domain"/>
    <property type="match status" value="1"/>
</dbReference>
<feature type="domain" description="PPM-type phosphatase" evidence="1">
    <location>
        <begin position="1"/>
        <end position="158"/>
    </location>
</feature>
<dbReference type="InterPro" id="IPR015655">
    <property type="entry name" value="PP2C"/>
</dbReference>
<dbReference type="InterPro" id="IPR001932">
    <property type="entry name" value="PPM-type_phosphatase-like_dom"/>
</dbReference>
<keyword evidence="3" id="KW-1185">Reference proteome</keyword>
<gene>
    <name evidence="2" type="ORF">M8C21_029844</name>
</gene>
<dbReference type="SUPFAM" id="SSF81606">
    <property type="entry name" value="PP2C-like"/>
    <property type="match status" value="1"/>
</dbReference>
<protein>
    <recommendedName>
        <fullName evidence="1">PPM-type phosphatase domain-containing protein</fullName>
    </recommendedName>
</protein>